<evidence type="ECO:0000256" key="1">
    <source>
        <dbReference type="ARBA" id="ARBA00022527"/>
    </source>
</evidence>
<feature type="domain" description="Protein kinase" evidence="9">
    <location>
        <begin position="35"/>
        <end position="246"/>
    </location>
</feature>
<evidence type="ECO:0000259" key="9">
    <source>
        <dbReference type="PROSITE" id="PS50011"/>
    </source>
</evidence>
<dbReference type="Pfam" id="PF00069">
    <property type="entry name" value="Pkinase"/>
    <property type="match status" value="1"/>
</dbReference>
<dbReference type="InterPro" id="IPR017441">
    <property type="entry name" value="Protein_kinase_ATP_BS"/>
</dbReference>
<dbReference type="PANTHER" id="PTHR24350">
    <property type="entry name" value="SERINE/THREONINE-PROTEIN KINASE IAL-RELATED"/>
    <property type="match status" value="1"/>
</dbReference>
<name>A0ABQ8SUK7_PERAM</name>
<evidence type="ECO:0000256" key="2">
    <source>
        <dbReference type="ARBA" id="ARBA00022679"/>
    </source>
</evidence>
<protein>
    <recommendedName>
        <fullName evidence="9">Protein kinase domain-containing protein</fullName>
    </recommendedName>
</protein>
<comment type="catalytic activity">
    <reaction evidence="7">
        <text>L-seryl-[protein] + ATP = O-phospho-L-seryl-[protein] + ADP + H(+)</text>
        <dbReference type="Rhea" id="RHEA:17989"/>
        <dbReference type="Rhea" id="RHEA-COMP:9863"/>
        <dbReference type="Rhea" id="RHEA-COMP:11604"/>
        <dbReference type="ChEBI" id="CHEBI:15378"/>
        <dbReference type="ChEBI" id="CHEBI:29999"/>
        <dbReference type="ChEBI" id="CHEBI:30616"/>
        <dbReference type="ChEBI" id="CHEBI:83421"/>
        <dbReference type="ChEBI" id="CHEBI:456216"/>
        <dbReference type="EC" id="2.7.11.1"/>
    </reaction>
</comment>
<gene>
    <name evidence="10" type="ORF">ANN_17520</name>
</gene>
<proteinExistence type="predicted"/>
<evidence type="ECO:0000256" key="8">
    <source>
        <dbReference type="PROSITE-ProRule" id="PRU10141"/>
    </source>
</evidence>
<comment type="caution">
    <text evidence="10">The sequence shown here is derived from an EMBL/GenBank/DDBJ whole genome shotgun (WGS) entry which is preliminary data.</text>
</comment>
<evidence type="ECO:0000256" key="7">
    <source>
        <dbReference type="ARBA" id="ARBA00048679"/>
    </source>
</evidence>
<evidence type="ECO:0000256" key="3">
    <source>
        <dbReference type="ARBA" id="ARBA00022741"/>
    </source>
</evidence>
<evidence type="ECO:0000256" key="5">
    <source>
        <dbReference type="ARBA" id="ARBA00022840"/>
    </source>
</evidence>
<keyword evidence="11" id="KW-1185">Reference proteome</keyword>
<organism evidence="10 11">
    <name type="scientific">Periplaneta americana</name>
    <name type="common">American cockroach</name>
    <name type="synonym">Blatta americana</name>
    <dbReference type="NCBI Taxonomy" id="6978"/>
    <lineage>
        <taxon>Eukaryota</taxon>
        <taxon>Metazoa</taxon>
        <taxon>Ecdysozoa</taxon>
        <taxon>Arthropoda</taxon>
        <taxon>Hexapoda</taxon>
        <taxon>Insecta</taxon>
        <taxon>Pterygota</taxon>
        <taxon>Neoptera</taxon>
        <taxon>Polyneoptera</taxon>
        <taxon>Dictyoptera</taxon>
        <taxon>Blattodea</taxon>
        <taxon>Blattoidea</taxon>
        <taxon>Blattidae</taxon>
        <taxon>Blattinae</taxon>
        <taxon>Periplaneta</taxon>
    </lineage>
</organism>
<evidence type="ECO:0000313" key="10">
    <source>
        <dbReference type="EMBL" id="KAJ4437377.1"/>
    </source>
</evidence>
<reference evidence="10 11" key="1">
    <citation type="journal article" date="2022" name="Allergy">
        <title>Genome assembly and annotation of Periplaneta americana reveal a comprehensive cockroach allergen profile.</title>
        <authorList>
            <person name="Wang L."/>
            <person name="Xiong Q."/>
            <person name="Saelim N."/>
            <person name="Wang L."/>
            <person name="Nong W."/>
            <person name="Wan A.T."/>
            <person name="Shi M."/>
            <person name="Liu X."/>
            <person name="Cao Q."/>
            <person name="Hui J.H.L."/>
            <person name="Sookrung N."/>
            <person name="Leung T.F."/>
            <person name="Tungtrongchitr A."/>
            <person name="Tsui S.K.W."/>
        </authorList>
    </citation>
    <scope>NUCLEOTIDE SEQUENCE [LARGE SCALE GENOMIC DNA]</scope>
    <source>
        <strain evidence="10">PWHHKU_190912</strain>
    </source>
</reference>
<sequence length="246" mass="27862">MYAWDLRSFGTVDDERFLVLARTLKNIAVTYGKDYEVLNLLGKGGFASVYRARCLKTGIEVAIKMIDKKLMQAAGMVGRVRQEVAIHSRLKHPSVLELYTFFEDENYVYLVLELCHHGELQRYLKNSAIVLDEEEGKFVTLCTSCIAWPTEVVCNLRMVLSSAIYPQYAKPKSHDSRFSVQPPDGRGYGEDKENVFLNAPSVHLSVSKLQNEEWNSIKQTVIQNLIEGLNRQMAAVLQSQGGNTCY</sequence>
<accession>A0ABQ8SUK7</accession>
<dbReference type="InterPro" id="IPR011009">
    <property type="entry name" value="Kinase-like_dom_sf"/>
</dbReference>
<dbReference type="Proteomes" id="UP001148838">
    <property type="component" value="Unassembled WGS sequence"/>
</dbReference>
<dbReference type="PROSITE" id="PS50011">
    <property type="entry name" value="PROTEIN_KINASE_DOM"/>
    <property type="match status" value="1"/>
</dbReference>
<comment type="catalytic activity">
    <reaction evidence="6">
        <text>L-threonyl-[protein] + ATP = O-phospho-L-threonyl-[protein] + ADP + H(+)</text>
        <dbReference type="Rhea" id="RHEA:46608"/>
        <dbReference type="Rhea" id="RHEA-COMP:11060"/>
        <dbReference type="Rhea" id="RHEA-COMP:11605"/>
        <dbReference type="ChEBI" id="CHEBI:15378"/>
        <dbReference type="ChEBI" id="CHEBI:30013"/>
        <dbReference type="ChEBI" id="CHEBI:30616"/>
        <dbReference type="ChEBI" id="CHEBI:61977"/>
        <dbReference type="ChEBI" id="CHEBI:456216"/>
        <dbReference type="EC" id="2.7.11.1"/>
    </reaction>
</comment>
<keyword evidence="5 8" id="KW-0067">ATP-binding</keyword>
<evidence type="ECO:0000313" key="11">
    <source>
        <dbReference type="Proteomes" id="UP001148838"/>
    </source>
</evidence>
<evidence type="ECO:0000256" key="6">
    <source>
        <dbReference type="ARBA" id="ARBA00047899"/>
    </source>
</evidence>
<keyword evidence="3 8" id="KW-0547">Nucleotide-binding</keyword>
<dbReference type="InterPro" id="IPR000719">
    <property type="entry name" value="Prot_kinase_dom"/>
</dbReference>
<dbReference type="SUPFAM" id="SSF56112">
    <property type="entry name" value="Protein kinase-like (PK-like)"/>
    <property type="match status" value="1"/>
</dbReference>
<keyword evidence="2" id="KW-0808">Transferase</keyword>
<evidence type="ECO:0000256" key="4">
    <source>
        <dbReference type="ARBA" id="ARBA00022777"/>
    </source>
</evidence>
<dbReference type="Gene3D" id="3.30.200.20">
    <property type="entry name" value="Phosphorylase Kinase, domain 1"/>
    <property type="match status" value="1"/>
</dbReference>
<feature type="binding site" evidence="8">
    <location>
        <position position="64"/>
    </location>
    <ligand>
        <name>ATP</name>
        <dbReference type="ChEBI" id="CHEBI:30616"/>
    </ligand>
</feature>
<dbReference type="InterPro" id="IPR030616">
    <property type="entry name" value="Aur-like"/>
</dbReference>
<dbReference type="PROSITE" id="PS00107">
    <property type="entry name" value="PROTEIN_KINASE_ATP"/>
    <property type="match status" value="1"/>
</dbReference>
<keyword evidence="1" id="KW-0723">Serine/threonine-protein kinase</keyword>
<dbReference type="EMBL" id="JAJSOF020000021">
    <property type="protein sequence ID" value="KAJ4437377.1"/>
    <property type="molecule type" value="Genomic_DNA"/>
</dbReference>
<keyword evidence="4" id="KW-0418">Kinase</keyword>